<evidence type="ECO:0000256" key="13">
    <source>
        <dbReference type="PROSITE-ProRule" id="PRU00176"/>
    </source>
</evidence>
<dbReference type="InterPro" id="IPR035979">
    <property type="entry name" value="RBD_domain_sf"/>
</dbReference>
<dbReference type="GO" id="GO:0003723">
    <property type="term" value="F:RNA binding"/>
    <property type="evidence" value="ECO:0007669"/>
    <property type="project" value="UniProtKB-UniRule"/>
</dbReference>
<comment type="subcellular location">
    <subcellularLocation>
        <location evidence="2">Cytoplasm</location>
    </subcellularLocation>
    <subcellularLocation>
        <location evidence="1">Nucleus</location>
    </subcellularLocation>
</comment>
<dbReference type="SUPFAM" id="SSF82708">
    <property type="entry name" value="R3H domain"/>
    <property type="match status" value="1"/>
</dbReference>
<dbReference type="InterPro" id="IPR001374">
    <property type="entry name" value="R3H_dom"/>
</dbReference>
<evidence type="ECO:0000259" key="16">
    <source>
        <dbReference type="PROSITE" id="PS51061"/>
    </source>
</evidence>
<comment type="function">
    <text evidence="11">Regulates global gene expression after oxidative stress. Interacts and stabilizes mRNAs and may regulate their transition between different cytoplasmic components after oxidative stress.</text>
</comment>
<dbReference type="GO" id="GO:0004386">
    <property type="term" value="F:helicase activity"/>
    <property type="evidence" value="ECO:0007669"/>
    <property type="project" value="UniProtKB-KW"/>
</dbReference>
<dbReference type="PROSITE" id="PS51061">
    <property type="entry name" value="R3H"/>
    <property type="match status" value="1"/>
</dbReference>
<feature type="region of interest" description="Disordered" evidence="14">
    <location>
        <begin position="578"/>
        <end position="651"/>
    </location>
</feature>
<dbReference type="GO" id="GO:0005737">
    <property type="term" value="C:cytoplasm"/>
    <property type="evidence" value="ECO:0007669"/>
    <property type="project" value="UniProtKB-SubCell"/>
</dbReference>
<feature type="compositionally biased region" description="Polar residues" evidence="14">
    <location>
        <begin position="305"/>
        <end position="318"/>
    </location>
</feature>
<accession>A0A507AVH2</accession>
<dbReference type="STRING" id="1093900.A0A507AVH2"/>
<dbReference type="InterPro" id="IPR012677">
    <property type="entry name" value="Nucleotide-bd_a/b_plait_sf"/>
</dbReference>
<comment type="subunit">
    <text evidence="12">Interacts with csx1.</text>
</comment>
<evidence type="ECO:0000313" key="18">
    <source>
        <dbReference type="Proteomes" id="UP000319257"/>
    </source>
</evidence>
<dbReference type="GO" id="GO:0016787">
    <property type="term" value="F:hydrolase activity"/>
    <property type="evidence" value="ECO:0007669"/>
    <property type="project" value="UniProtKB-KW"/>
</dbReference>
<dbReference type="GO" id="GO:0071014">
    <property type="term" value="C:post-mRNA release spliceosomal complex"/>
    <property type="evidence" value="ECO:0007669"/>
    <property type="project" value="UniProtKB-ARBA"/>
</dbReference>
<dbReference type="GO" id="GO:0003677">
    <property type="term" value="F:DNA binding"/>
    <property type="evidence" value="ECO:0007669"/>
    <property type="project" value="UniProtKB-ARBA"/>
</dbReference>
<feature type="region of interest" description="Disordered" evidence="14">
    <location>
        <begin position="281"/>
        <end position="342"/>
    </location>
</feature>
<feature type="region of interest" description="Disordered" evidence="14">
    <location>
        <begin position="1"/>
        <end position="61"/>
    </location>
</feature>
<keyword evidence="3" id="KW-0963">Cytoplasm</keyword>
<protein>
    <recommendedName>
        <fullName evidence="19">R3H domain protein</fullName>
    </recommendedName>
</protein>
<feature type="region of interest" description="Disordered" evidence="14">
    <location>
        <begin position="133"/>
        <end position="160"/>
    </location>
</feature>
<feature type="compositionally biased region" description="Basic and acidic residues" evidence="14">
    <location>
        <begin position="281"/>
        <end position="301"/>
    </location>
</feature>
<dbReference type="RefSeq" id="XP_030993424.1">
    <property type="nucleotide sequence ID" value="XM_031142464.1"/>
</dbReference>
<feature type="region of interest" description="Disordered" evidence="14">
    <location>
        <begin position="448"/>
        <end position="524"/>
    </location>
</feature>
<dbReference type="GO" id="GO:0005524">
    <property type="term" value="F:ATP binding"/>
    <property type="evidence" value="ECO:0007669"/>
    <property type="project" value="UniProtKB-KW"/>
</dbReference>
<feature type="compositionally biased region" description="Low complexity" evidence="14">
    <location>
        <begin position="492"/>
        <end position="512"/>
    </location>
</feature>
<evidence type="ECO:0000256" key="9">
    <source>
        <dbReference type="ARBA" id="ARBA00022884"/>
    </source>
</evidence>
<evidence type="ECO:0000256" key="10">
    <source>
        <dbReference type="ARBA" id="ARBA00023242"/>
    </source>
</evidence>
<evidence type="ECO:0000256" key="11">
    <source>
        <dbReference type="ARBA" id="ARBA00055199"/>
    </source>
</evidence>
<dbReference type="InterPro" id="IPR000504">
    <property type="entry name" value="RRM_dom"/>
</dbReference>
<dbReference type="SMART" id="SM00360">
    <property type="entry name" value="RRM"/>
    <property type="match status" value="1"/>
</dbReference>
<dbReference type="Proteomes" id="UP000319257">
    <property type="component" value="Unassembled WGS sequence"/>
</dbReference>
<feature type="domain" description="R3H" evidence="16">
    <location>
        <begin position="346"/>
        <end position="412"/>
    </location>
</feature>
<dbReference type="AlphaFoldDB" id="A0A507AVH2"/>
<dbReference type="InterPro" id="IPR034186">
    <property type="entry name" value="PIN4-like_RRM"/>
</dbReference>
<keyword evidence="18" id="KW-1185">Reference proteome</keyword>
<evidence type="ECO:0000259" key="15">
    <source>
        <dbReference type="PROSITE" id="PS50102"/>
    </source>
</evidence>
<gene>
    <name evidence="17" type="ORF">E0L32_007692</name>
</gene>
<dbReference type="Pfam" id="PF01424">
    <property type="entry name" value="R3H"/>
    <property type="match status" value="1"/>
</dbReference>
<evidence type="ECO:0000256" key="5">
    <source>
        <dbReference type="ARBA" id="ARBA00022741"/>
    </source>
</evidence>
<proteinExistence type="predicted"/>
<dbReference type="SMART" id="SM00393">
    <property type="entry name" value="R3H"/>
    <property type="match status" value="1"/>
</dbReference>
<keyword evidence="6" id="KW-0378">Hydrolase</keyword>
<dbReference type="PROSITE" id="PS50102">
    <property type="entry name" value="RRM"/>
    <property type="match status" value="1"/>
</dbReference>
<organism evidence="17 18">
    <name type="scientific">Thyridium curvatum</name>
    <dbReference type="NCBI Taxonomy" id="1093900"/>
    <lineage>
        <taxon>Eukaryota</taxon>
        <taxon>Fungi</taxon>
        <taxon>Dikarya</taxon>
        <taxon>Ascomycota</taxon>
        <taxon>Pezizomycotina</taxon>
        <taxon>Sordariomycetes</taxon>
        <taxon>Sordariomycetidae</taxon>
        <taxon>Thyridiales</taxon>
        <taxon>Thyridiaceae</taxon>
        <taxon>Thyridium</taxon>
    </lineage>
</organism>
<keyword evidence="5" id="KW-0547">Nucleotide-binding</keyword>
<sequence length="651" mass="69641">MNSQHAQDQFYGGYVSSSVNRSPSSTRPGYATVGLSSGMGAARRNQPPLESIGQPSSLYGDDRFTPFETVSRYDRGSSAQGNQASFMLSNSQTWNYNAGAAATLSGPLNDGSRMRGGGSRRPALHTEWMSPTDSMGGQGNHGSQYGSMHSGGSHMGLPNGGGNDLFGMPPPGASHGLMGHDMRGYQDQKKDSSDLIPTAIVIKNIPFNIRKEVLAATMLEMNLPQPYAFNYHFDNGIFRGLAFANFQNAADTAIVIEHMNGFEIGGRKLRVEYKKMLPEHERERIEREKREKRGQLEEQHRAPSHQPSMTSLSGTTNARPPVDRKVPSQQSPVGWPASAAPGPVDMNDATTLRYYVDLFVFRNNSDQEVLIFPSETSPEERRIIHILAHNLGLEHTSMGEGENRQVHVRKTKFPMSTHQPTGHLQQPGVGLHEHPRGLSRAATYDFAEQSRPQHHPSLQSLGRTNLAVPGSPDGPHGMNGLRGVKSFADLRSFSPSPSPSVVSNNNGLNVPSTNNPGGGTMPYMGHYGNDSGAFGLATPTTPGSGINASNSQADPSLLVNSLSSLGLGSSAYDVGSNDNLGGRARETPGAIGSQRPGATSAGSRANAPDRQPRGPASNWESSGGFGGRSRTNGHMQRGSGTVVLTPIATLM</sequence>
<dbReference type="EMBL" id="SKBQ01000047">
    <property type="protein sequence ID" value="TPX11713.1"/>
    <property type="molecule type" value="Genomic_DNA"/>
</dbReference>
<evidence type="ECO:0008006" key="19">
    <source>
        <dbReference type="Google" id="ProtNLM"/>
    </source>
</evidence>
<evidence type="ECO:0000256" key="7">
    <source>
        <dbReference type="ARBA" id="ARBA00022806"/>
    </source>
</evidence>
<evidence type="ECO:0000256" key="6">
    <source>
        <dbReference type="ARBA" id="ARBA00022801"/>
    </source>
</evidence>
<name>A0A507AVH2_9PEZI</name>
<keyword evidence="4" id="KW-0597">Phosphoprotein</keyword>
<dbReference type="GeneID" id="41975139"/>
<evidence type="ECO:0000256" key="4">
    <source>
        <dbReference type="ARBA" id="ARBA00022553"/>
    </source>
</evidence>
<feature type="compositionally biased region" description="Low complexity" evidence="14">
    <location>
        <begin position="141"/>
        <end position="156"/>
    </location>
</feature>
<evidence type="ECO:0000256" key="3">
    <source>
        <dbReference type="ARBA" id="ARBA00022490"/>
    </source>
</evidence>
<dbReference type="Gene3D" id="3.30.70.330">
    <property type="match status" value="1"/>
</dbReference>
<keyword evidence="7" id="KW-0347">Helicase</keyword>
<evidence type="ECO:0000256" key="2">
    <source>
        <dbReference type="ARBA" id="ARBA00004496"/>
    </source>
</evidence>
<dbReference type="InParanoid" id="A0A507AVH2"/>
<keyword evidence="9 13" id="KW-0694">RNA-binding</keyword>
<dbReference type="FunFam" id="3.30.1370.50:FF:000002">
    <property type="entry name" value="Immunoglobulin mu DNA-binding protein 2"/>
    <property type="match status" value="1"/>
</dbReference>
<dbReference type="Gene3D" id="3.30.1370.50">
    <property type="entry name" value="R3H-like domain"/>
    <property type="match status" value="1"/>
</dbReference>
<feature type="compositionally biased region" description="Low complexity" evidence="14">
    <location>
        <begin position="15"/>
        <end position="28"/>
    </location>
</feature>
<dbReference type="SUPFAM" id="SSF54928">
    <property type="entry name" value="RNA-binding domain, RBD"/>
    <property type="match status" value="1"/>
</dbReference>
<keyword evidence="10" id="KW-0539">Nucleus</keyword>
<dbReference type="OrthoDB" id="434258at2759"/>
<dbReference type="CDD" id="cd12253">
    <property type="entry name" value="RRM_PIN4_like"/>
    <property type="match status" value="1"/>
</dbReference>
<evidence type="ECO:0000256" key="12">
    <source>
        <dbReference type="ARBA" id="ARBA00062407"/>
    </source>
</evidence>
<evidence type="ECO:0000313" key="17">
    <source>
        <dbReference type="EMBL" id="TPX11713.1"/>
    </source>
</evidence>
<comment type="caution">
    <text evidence="17">The sequence shown here is derived from an EMBL/GenBank/DDBJ whole genome shotgun (WGS) entry which is preliminary data.</text>
</comment>
<dbReference type="InterPro" id="IPR036867">
    <property type="entry name" value="R3H_dom_sf"/>
</dbReference>
<dbReference type="FunFam" id="3.30.70.330:FF:000183">
    <property type="entry name" value="R3H domain containing protein"/>
    <property type="match status" value="1"/>
</dbReference>
<evidence type="ECO:0000256" key="14">
    <source>
        <dbReference type="SAM" id="MobiDB-lite"/>
    </source>
</evidence>
<feature type="domain" description="RRM" evidence="15">
    <location>
        <begin position="198"/>
        <end position="276"/>
    </location>
</feature>
<keyword evidence="8" id="KW-0067">ATP-binding</keyword>
<evidence type="ECO:0000256" key="8">
    <source>
        <dbReference type="ARBA" id="ARBA00022840"/>
    </source>
</evidence>
<evidence type="ECO:0000256" key="1">
    <source>
        <dbReference type="ARBA" id="ARBA00004123"/>
    </source>
</evidence>
<reference evidence="17 18" key="1">
    <citation type="submission" date="2019-06" db="EMBL/GenBank/DDBJ databases">
        <title>Draft genome sequence of the filamentous fungus Phialemoniopsis curvata isolated from diesel fuel.</title>
        <authorList>
            <person name="Varaljay V.A."/>
            <person name="Lyon W.J."/>
            <person name="Crouch A.L."/>
            <person name="Drake C.E."/>
            <person name="Hollomon J.M."/>
            <person name="Nadeau L.J."/>
            <person name="Nunn H.S."/>
            <person name="Stevenson B.S."/>
            <person name="Bojanowski C.L."/>
            <person name="Crookes-Goodson W.J."/>
        </authorList>
    </citation>
    <scope>NUCLEOTIDE SEQUENCE [LARGE SCALE GENOMIC DNA]</scope>
    <source>
        <strain evidence="17 18">D216</strain>
    </source>
</reference>